<keyword evidence="2" id="KW-0808">Transferase</keyword>
<dbReference type="Gene3D" id="3.40.630.30">
    <property type="match status" value="1"/>
</dbReference>
<name>A0A1W2DQ42_KIBAR</name>
<dbReference type="PROSITE" id="PS51186">
    <property type="entry name" value="GNAT"/>
    <property type="match status" value="1"/>
</dbReference>
<protein>
    <submittedName>
        <fullName evidence="2">Acetyltransferase (GNAT) domain-containing protein</fullName>
    </submittedName>
</protein>
<dbReference type="InterPro" id="IPR016181">
    <property type="entry name" value="Acyl_CoA_acyltransferase"/>
</dbReference>
<gene>
    <name evidence="2" type="ORF">SAMN05661093_03643</name>
</gene>
<evidence type="ECO:0000313" key="2">
    <source>
        <dbReference type="EMBL" id="SMC99142.1"/>
    </source>
</evidence>
<reference evidence="2 3" key="1">
    <citation type="submission" date="2017-04" db="EMBL/GenBank/DDBJ databases">
        <authorList>
            <person name="Afonso C.L."/>
            <person name="Miller P.J."/>
            <person name="Scott M.A."/>
            <person name="Spackman E."/>
            <person name="Goraichik I."/>
            <person name="Dimitrov K.M."/>
            <person name="Suarez D.L."/>
            <person name="Swayne D.E."/>
        </authorList>
    </citation>
    <scope>NUCLEOTIDE SEQUENCE [LARGE SCALE GENOMIC DNA]</scope>
    <source>
        <strain evidence="2 3">DSM 43828</strain>
    </source>
</reference>
<dbReference type="InterPro" id="IPR000182">
    <property type="entry name" value="GNAT_dom"/>
</dbReference>
<keyword evidence="3" id="KW-1185">Reference proteome</keyword>
<organism evidence="2 3">
    <name type="scientific">Kibdelosporangium aridum</name>
    <dbReference type="NCBI Taxonomy" id="2030"/>
    <lineage>
        <taxon>Bacteria</taxon>
        <taxon>Bacillati</taxon>
        <taxon>Actinomycetota</taxon>
        <taxon>Actinomycetes</taxon>
        <taxon>Pseudonocardiales</taxon>
        <taxon>Pseudonocardiaceae</taxon>
        <taxon>Kibdelosporangium</taxon>
    </lineage>
</organism>
<feature type="domain" description="N-acetyltransferase" evidence="1">
    <location>
        <begin position="5"/>
        <end position="169"/>
    </location>
</feature>
<dbReference type="SUPFAM" id="SSF55729">
    <property type="entry name" value="Acyl-CoA N-acyltransferases (Nat)"/>
    <property type="match status" value="1"/>
</dbReference>
<dbReference type="Pfam" id="PF00583">
    <property type="entry name" value="Acetyltransf_1"/>
    <property type="match status" value="1"/>
</dbReference>
<accession>A0A1W2DQ42</accession>
<dbReference type="Proteomes" id="UP000192674">
    <property type="component" value="Unassembled WGS sequence"/>
</dbReference>
<evidence type="ECO:0000313" key="3">
    <source>
        <dbReference type="Proteomes" id="UP000192674"/>
    </source>
</evidence>
<dbReference type="GO" id="GO:0016747">
    <property type="term" value="F:acyltransferase activity, transferring groups other than amino-acyl groups"/>
    <property type="evidence" value="ECO:0007669"/>
    <property type="project" value="InterPro"/>
</dbReference>
<dbReference type="RefSeq" id="WP_084427666.1">
    <property type="nucleotide sequence ID" value="NZ_FWXV01000002.1"/>
</dbReference>
<proteinExistence type="predicted"/>
<dbReference type="EMBL" id="FWXV01000002">
    <property type="protein sequence ID" value="SMC99142.1"/>
    <property type="molecule type" value="Genomic_DNA"/>
</dbReference>
<sequence length="187" mass="21593">MTKPYYMSRAKPGELDEVMALINQRIEWLQEQNSDQWNTGRPFRTRMENFIDRGETWVLRDGETLIGTVTVRTEGDPDFWTPRELAEKALYIEKMATSITRQGEGLGGLLLSWTQNHASKIGAKIVRWDVWRTNKRLQDYYMTVGARHIRTEDVTNRWSGALFELDAMNIPELANEIVTQGTGEAIL</sequence>
<dbReference type="OrthoDB" id="4095657at2"/>
<dbReference type="AlphaFoldDB" id="A0A1W2DQ42"/>
<evidence type="ECO:0000259" key="1">
    <source>
        <dbReference type="PROSITE" id="PS51186"/>
    </source>
</evidence>